<organism evidence="1 2">
    <name type="scientific">Caerostris extrusa</name>
    <name type="common">Bark spider</name>
    <name type="synonym">Caerostris bankana</name>
    <dbReference type="NCBI Taxonomy" id="172846"/>
    <lineage>
        <taxon>Eukaryota</taxon>
        <taxon>Metazoa</taxon>
        <taxon>Ecdysozoa</taxon>
        <taxon>Arthropoda</taxon>
        <taxon>Chelicerata</taxon>
        <taxon>Arachnida</taxon>
        <taxon>Araneae</taxon>
        <taxon>Araneomorphae</taxon>
        <taxon>Entelegynae</taxon>
        <taxon>Araneoidea</taxon>
        <taxon>Araneidae</taxon>
        <taxon>Caerostris</taxon>
    </lineage>
</organism>
<accession>A0AAV4S9T6</accession>
<dbReference type="AlphaFoldDB" id="A0AAV4S9T6"/>
<evidence type="ECO:0000313" key="2">
    <source>
        <dbReference type="Proteomes" id="UP001054945"/>
    </source>
</evidence>
<reference evidence="1 2" key="1">
    <citation type="submission" date="2021-06" db="EMBL/GenBank/DDBJ databases">
        <title>Caerostris extrusa draft genome.</title>
        <authorList>
            <person name="Kono N."/>
            <person name="Arakawa K."/>
        </authorList>
    </citation>
    <scope>NUCLEOTIDE SEQUENCE [LARGE SCALE GENOMIC DNA]</scope>
</reference>
<evidence type="ECO:0000313" key="1">
    <source>
        <dbReference type="EMBL" id="GIY31268.1"/>
    </source>
</evidence>
<keyword evidence="2" id="KW-1185">Reference proteome</keyword>
<proteinExistence type="predicted"/>
<comment type="caution">
    <text evidence="1">The sequence shown here is derived from an EMBL/GenBank/DDBJ whole genome shotgun (WGS) entry which is preliminary data.</text>
</comment>
<name>A0AAV4S9T6_CAEEX</name>
<dbReference type="EMBL" id="BPLR01009351">
    <property type="protein sequence ID" value="GIY31268.1"/>
    <property type="molecule type" value="Genomic_DNA"/>
</dbReference>
<protein>
    <submittedName>
        <fullName evidence="1">Uncharacterized protein</fullName>
    </submittedName>
</protein>
<gene>
    <name evidence="1" type="ORF">CEXT_5121</name>
</gene>
<dbReference type="Proteomes" id="UP001054945">
    <property type="component" value="Unassembled WGS sequence"/>
</dbReference>
<sequence>MIGAQQVVFCCDFGEIDWSVKQEIEPRTHYRLSHCLVSDSEVPKHTAEVPLVRCTERKGTLKNSAGRSDKRGSDSNQSLFWKEELLNWEW</sequence>